<name>A0ACB9NLN1_BAUVA</name>
<comment type="caution">
    <text evidence="1">The sequence shown here is derived from an EMBL/GenBank/DDBJ whole genome shotgun (WGS) entry which is preliminary data.</text>
</comment>
<keyword evidence="2" id="KW-1185">Reference proteome</keyword>
<evidence type="ECO:0000313" key="1">
    <source>
        <dbReference type="EMBL" id="KAI4336061.1"/>
    </source>
</evidence>
<reference evidence="1 2" key="1">
    <citation type="journal article" date="2022" name="DNA Res.">
        <title>Chromosomal-level genome assembly of the orchid tree Bauhinia variegata (Leguminosae; Cercidoideae) supports the allotetraploid origin hypothesis of Bauhinia.</title>
        <authorList>
            <person name="Zhong Y."/>
            <person name="Chen Y."/>
            <person name="Zheng D."/>
            <person name="Pang J."/>
            <person name="Liu Y."/>
            <person name="Luo S."/>
            <person name="Meng S."/>
            <person name="Qian L."/>
            <person name="Wei D."/>
            <person name="Dai S."/>
            <person name="Zhou R."/>
        </authorList>
    </citation>
    <scope>NUCLEOTIDE SEQUENCE [LARGE SCALE GENOMIC DNA]</scope>
    <source>
        <strain evidence="1">BV-YZ2020</strain>
    </source>
</reference>
<accession>A0ACB9NLN1</accession>
<dbReference type="EMBL" id="CM039431">
    <property type="protein sequence ID" value="KAI4336061.1"/>
    <property type="molecule type" value="Genomic_DNA"/>
</dbReference>
<evidence type="ECO:0000313" key="2">
    <source>
        <dbReference type="Proteomes" id="UP000828941"/>
    </source>
</evidence>
<organism evidence="1 2">
    <name type="scientific">Bauhinia variegata</name>
    <name type="common">Purple orchid tree</name>
    <name type="synonym">Phanera variegata</name>
    <dbReference type="NCBI Taxonomy" id="167791"/>
    <lineage>
        <taxon>Eukaryota</taxon>
        <taxon>Viridiplantae</taxon>
        <taxon>Streptophyta</taxon>
        <taxon>Embryophyta</taxon>
        <taxon>Tracheophyta</taxon>
        <taxon>Spermatophyta</taxon>
        <taxon>Magnoliopsida</taxon>
        <taxon>eudicotyledons</taxon>
        <taxon>Gunneridae</taxon>
        <taxon>Pentapetalae</taxon>
        <taxon>rosids</taxon>
        <taxon>fabids</taxon>
        <taxon>Fabales</taxon>
        <taxon>Fabaceae</taxon>
        <taxon>Cercidoideae</taxon>
        <taxon>Cercideae</taxon>
        <taxon>Bauhiniinae</taxon>
        <taxon>Bauhinia</taxon>
    </lineage>
</organism>
<sequence>MMRPPCPEKLEEDSKMLAFVLKRGSGNWTAIPKKAAQQLPGRTNNDVKNTRLKKKLSEMGIDHVTHKPFSELLADCGDIGGIQKPSTRTGSLGKDSKNLLKSDPYPTPPQGLGNMNSQTKKPSVLSPKMEPTESSFLYNKDYADNLSIELPQLQVPKFGEGCLSSAPSPSSSSTAAQEENLPLYRP</sequence>
<protein>
    <submittedName>
        <fullName evidence="1">Uncharacterized protein</fullName>
    </submittedName>
</protein>
<gene>
    <name evidence="1" type="ORF">L6164_014637</name>
</gene>
<proteinExistence type="predicted"/>
<dbReference type="Proteomes" id="UP000828941">
    <property type="component" value="Chromosome 6"/>
</dbReference>